<dbReference type="Gene3D" id="3.40.30.10">
    <property type="entry name" value="Glutaredoxin"/>
    <property type="match status" value="1"/>
</dbReference>
<protein>
    <submittedName>
        <fullName evidence="2">NXNL2</fullName>
    </submittedName>
</protein>
<proteinExistence type="predicted"/>
<dbReference type="OrthoDB" id="409136at2759"/>
<dbReference type="PANTHER" id="PTHR46472:SF1">
    <property type="entry name" value="NUCLEOREDOXIN"/>
    <property type="match status" value="1"/>
</dbReference>
<feature type="domain" description="Thioredoxin-like fold" evidence="1">
    <location>
        <begin position="37"/>
        <end position="132"/>
    </location>
</feature>
<dbReference type="PANTHER" id="PTHR46472">
    <property type="entry name" value="NUCLEOREDOXIN"/>
    <property type="match status" value="1"/>
</dbReference>
<dbReference type="GO" id="GO:0031397">
    <property type="term" value="P:negative regulation of protein ubiquitination"/>
    <property type="evidence" value="ECO:0007669"/>
    <property type="project" value="TreeGrafter"/>
</dbReference>
<sequence>MDVADLLAEEACSCLLHGCDVKDKKYQSNKGHDVILNKIVALYFTSNWCEPCHTFTRVLSQTYQLVEKRASEIVVINVPIESDVDEARYCFKTMPDTWYTISHDNQLVKVLISKFNIQTVPKLVVCKGDGSVITYRGRSEVESKLALAVYNWLDAAKPKPATKQVINGFEIDDVPVEETANDK</sequence>
<gene>
    <name evidence="2" type="ORF">EB796_003190</name>
</gene>
<dbReference type="GO" id="GO:0004791">
    <property type="term" value="F:thioredoxin-disulfide reductase (NADPH) activity"/>
    <property type="evidence" value="ECO:0007669"/>
    <property type="project" value="TreeGrafter"/>
</dbReference>
<evidence type="ECO:0000259" key="1">
    <source>
        <dbReference type="Pfam" id="PF13905"/>
    </source>
</evidence>
<dbReference type="Pfam" id="PF13905">
    <property type="entry name" value="Thioredoxin_8"/>
    <property type="match status" value="1"/>
</dbReference>
<comment type="caution">
    <text evidence="2">The sequence shown here is derived from an EMBL/GenBank/DDBJ whole genome shotgun (WGS) entry which is preliminary data.</text>
</comment>
<dbReference type="Proteomes" id="UP000593567">
    <property type="component" value="Unassembled WGS sequence"/>
</dbReference>
<accession>A0A7J7KKH3</accession>
<name>A0A7J7KKH3_BUGNE</name>
<dbReference type="AlphaFoldDB" id="A0A7J7KKH3"/>
<dbReference type="EMBL" id="VXIV02000406">
    <property type="protein sequence ID" value="KAF6038501.1"/>
    <property type="molecule type" value="Genomic_DNA"/>
</dbReference>
<evidence type="ECO:0000313" key="2">
    <source>
        <dbReference type="EMBL" id="KAF6038501.1"/>
    </source>
</evidence>
<dbReference type="GO" id="GO:0030178">
    <property type="term" value="P:negative regulation of Wnt signaling pathway"/>
    <property type="evidence" value="ECO:0007669"/>
    <property type="project" value="TreeGrafter"/>
</dbReference>
<dbReference type="SUPFAM" id="SSF52833">
    <property type="entry name" value="Thioredoxin-like"/>
    <property type="match status" value="1"/>
</dbReference>
<reference evidence="2" key="1">
    <citation type="submission" date="2020-06" db="EMBL/GenBank/DDBJ databases">
        <title>Draft genome of Bugula neritina, a colonial animal packing powerful symbionts and potential medicines.</title>
        <authorList>
            <person name="Rayko M."/>
        </authorList>
    </citation>
    <scope>NUCLEOTIDE SEQUENCE [LARGE SCALE GENOMIC DNA]</scope>
    <source>
        <strain evidence="2">Kwan_BN1</strain>
    </source>
</reference>
<dbReference type="GO" id="GO:0005634">
    <property type="term" value="C:nucleus"/>
    <property type="evidence" value="ECO:0007669"/>
    <property type="project" value="TreeGrafter"/>
</dbReference>
<keyword evidence="3" id="KW-1185">Reference proteome</keyword>
<dbReference type="InterPro" id="IPR036249">
    <property type="entry name" value="Thioredoxin-like_sf"/>
</dbReference>
<organism evidence="2 3">
    <name type="scientific">Bugula neritina</name>
    <name type="common">Brown bryozoan</name>
    <name type="synonym">Sertularia neritina</name>
    <dbReference type="NCBI Taxonomy" id="10212"/>
    <lineage>
        <taxon>Eukaryota</taxon>
        <taxon>Metazoa</taxon>
        <taxon>Spiralia</taxon>
        <taxon>Lophotrochozoa</taxon>
        <taxon>Bryozoa</taxon>
        <taxon>Gymnolaemata</taxon>
        <taxon>Cheilostomatida</taxon>
        <taxon>Flustrina</taxon>
        <taxon>Buguloidea</taxon>
        <taxon>Bugulidae</taxon>
        <taxon>Bugula</taxon>
    </lineage>
</organism>
<dbReference type="InterPro" id="IPR012336">
    <property type="entry name" value="Thioredoxin-like_fold"/>
</dbReference>
<evidence type="ECO:0000313" key="3">
    <source>
        <dbReference type="Proteomes" id="UP000593567"/>
    </source>
</evidence>